<comment type="caution">
    <text evidence="3">The sequence shown here is derived from an EMBL/GenBank/DDBJ whole genome shotgun (WGS) entry which is preliminary data.</text>
</comment>
<evidence type="ECO:0000313" key="4">
    <source>
        <dbReference type="Proteomes" id="UP000319257"/>
    </source>
</evidence>
<dbReference type="EMBL" id="SKBQ01000039">
    <property type="protein sequence ID" value="TPX12889.1"/>
    <property type="molecule type" value="Genomic_DNA"/>
</dbReference>
<organism evidence="3 4">
    <name type="scientific">Thyridium curvatum</name>
    <dbReference type="NCBI Taxonomy" id="1093900"/>
    <lineage>
        <taxon>Eukaryota</taxon>
        <taxon>Fungi</taxon>
        <taxon>Dikarya</taxon>
        <taxon>Ascomycota</taxon>
        <taxon>Pezizomycotina</taxon>
        <taxon>Sordariomycetes</taxon>
        <taxon>Sordariomycetidae</taxon>
        <taxon>Thyridiales</taxon>
        <taxon>Thyridiaceae</taxon>
        <taxon>Thyridium</taxon>
    </lineage>
</organism>
<evidence type="ECO:0000256" key="1">
    <source>
        <dbReference type="SAM" id="MobiDB-lite"/>
    </source>
</evidence>
<keyword evidence="4" id="KW-1185">Reference proteome</keyword>
<feature type="chain" id="PRO_5021426015" evidence="2">
    <location>
        <begin position="25"/>
        <end position="184"/>
    </location>
</feature>
<dbReference type="RefSeq" id="XP_030994600.1">
    <property type="nucleotide sequence ID" value="XM_031141438.1"/>
</dbReference>
<protein>
    <submittedName>
        <fullName evidence="3">Uncharacterized protein</fullName>
    </submittedName>
</protein>
<gene>
    <name evidence="3" type="ORF">E0L32_006769</name>
</gene>
<dbReference type="OrthoDB" id="5089079at2759"/>
<feature type="region of interest" description="Disordered" evidence="1">
    <location>
        <begin position="123"/>
        <end position="164"/>
    </location>
</feature>
<reference evidence="3 4" key="1">
    <citation type="submission" date="2019-06" db="EMBL/GenBank/DDBJ databases">
        <title>Draft genome sequence of the filamentous fungus Phialemoniopsis curvata isolated from diesel fuel.</title>
        <authorList>
            <person name="Varaljay V.A."/>
            <person name="Lyon W.J."/>
            <person name="Crouch A.L."/>
            <person name="Drake C.E."/>
            <person name="Hollomon J.M."/>
            <person name="Nadeau L.J."/>
            <person name="Nunn H.S."/>
            <person name="Stevenson B.S."/>
            <person name="Bojanowski C.L."/>
            <person name="Crookes-Goodson W.J."/>
        </authorList>
    </citation>
    <scope>NUCLEOTIDE SEQUENCE [LARGE SCALE GENOMIC DNA]</scope>
    <source>
        <strain evidence="3 4">D216</strain>
    </source>
</reference>
<dbReference type="AlphaFoldDB" id="A0A507B696"/>
<dbReference type="GeneID" id="41974216"/>
<dbReference type="STRING" id="1093900.A0A507B696"/>
<dbReference type="Proteomes" id="UP000319257">
    <property type="component" value="Unassembled WGS sequence"/>
</dbReference>
<proteinExistence type="predicted"/>
<dbReference type="InParanoid" id="A0A507B696"/>
<keyword evidence="2" id="KW-0732">Signal</keyword>
<feature type="compositionally biased region" description="Low complexity" evidence="1">
    <location>
        <begin position="123"/>
        <end position="161"/>
    </location>
</feature>
<evidence type="ECO:0000256" key="2">
    <source>
        <dbReference type="SAM" id="SignalP"/>
    </source>
</evidence>
<sequence length="184" mass="17912">MQFTSKSLMLGAAVALAGLHLAHAASNNKPCPGVQHVGDGGKDDYCCIGGSLHFSNCDGWPICKGPTSFDPATETVLSCATTVPLSAPNYADLVSSASSKYLNAQGSATVPLTPVGAAAQAAPTAAGQPAKTGTTAKATTSAPSGTTTTTSAGAKTTQSSTNGGGRLEAAYGIAGVLIGAAALL</sequence>
<name>A0A507B696_9PEZI</name>
<accession>A0A507B696</accession>
<evidence type="ECO:0000313" key="3">
    <source>
        <dbReference type="EMBL" id="TPX12889.1"/>
    </source>
</evidence>
<feature type="signal peptide" evidence="2">
    <location>
        <begin position="1"/>
        <end position="24"/>
    </location>
</feature>